<proteinExistence type="predicted"/>
<dbReference type="EMBL" id="CP089277">
    <property type="protein sequence ID" value="USP79354.1"/>
    <property type="molecule type" value="Genomic_DNA"/>
</dbReference>
<accession>A0A9Q8ZDA6</accession>
<name>A0A9Q8ZDA6_CURCL</name>
<feature type="compositionally biased region" description="Polar residues" evidence="1">
    <location>
        <begin position="558"/>
        <end position="588"/>
    </location>
</feature>
<dbReference type="VEuPathDB" id="FungiDB:yc1106_06628"/>
<dbReference type="AlphaFoldDB" id="A0A9Q8ZDA6"/>
<protein>
    <submittedName>
        <fullName evidence="2">Uncharacterized protein</fullName>
    </submittedName>
</protein>
<keyword evidence="3" id="KW-1185">Reference proteome</keyword>
<feature type="region of interest" description="Disordered" evidence="1">
    <location>
        <begin position="477"/>
        <end position="604"/>
    </location>
</feature>
<feature type="compositionally biased region" description="Basic and acidic residues" evidence="1">
    <location>
        <begin position="500"/>
        <end position="527"/>
    </location>
</feature>
<sequence length="996" mass="109812">MALQERHAAVTSSDILSAHAISSPALAAAAINFAASFHRDARTCCSAHERSQLQKVYRDKILANDKFTANIAAAFLSVLGPNAGRNDAGAERERWGDFDRLAQRGKNMRDRESQRLQHQSGIIAAWGPRCFEYYGWHVLPLPLLRQVHDLAVLIPSWDDAVELLNSRMLVRHELRVLHGNNKALRIGEHSAASKVQDSRSPVERTDIVAALDWARANATSAAARQAVKEAAQGMNGTPINTLGLKRDRYGMVVPSVGPYDPDGNDDNDEDVVDVSPRPAKHIKLSAAEPLRLMFPGSLSHVQACQQRDADGEKASTAPIRSNKLSQSIQPELDTAAESLHTRHIHNEHSNEPLNEVSDCNLFLQTIAVGGGSARGETPDQDVEHAHPEVEITSAISSELGTAHNRTDGIGIGRVVMRRSHCMVREQDKQINEERAGEVQSQRDRRARDLGKGMETDMDVDSQLEEMLDVHALEAQRNHEEISDGEDVVAGVAGPGTPKHRAGEEGGRREKEAENTKTNEEQVQDKAALDQAGNTNTNREVENAGPKAHSQEGALRASRTGTSVERTVELQSTHSIHQRESVNTMAPTLSRSSDSDDSDSLQSPTPLQNLQAHLDIRTHQLTQVLSQLNSTPDVRHYAQLQLDWLSPQRWASVYVEPEYHMGATSSASSDSADIWCLDWDTFHQYADSNHVFRRPVVIKQKFQDSGMYEVDRYVDMLWQRFPEQHIEVQDSITGISRSMSMAEYCSTALTVTEAGTSLSDNTASVSNAVNLRCLARADEPLLTRLERFQLLSTLASRVAGTIGRTEHSPSSNLESLLGFDVLSFADAFSSSHANLFGGSWVRCLDGLKIYAIAADLDAEDWRRFADEGCKWSPRGKGRLIALEEDDVLFIPPGLRAIHASFTPEPCLMEGGMLWDECAIPEILDELLWIARHQAGTVQPVAFQLSSLIDALEQWLNENNHINQSSPSHTAAEERQALKASIQSLRACLSGRLAAFPS</sequence>
<gene>
    <name evidence="2" type="ORF">yc1106_06628</name>
</gene>
<organism evidence="2 3">
    <name type="scientific">Curvularia clavata</name>
    <dbReference type="NCBI Taxonomy" id="95742"/>
    <lineage>
        <taxon>Eukaryota</taxon>
        <taxon>Fungi</taxon>
        <taxon>Dikarya</taxon>
        <taxon>Ascomycota</taxon>
        <taxon>Pezizomycotina</taxon>
        <taxon>Dothideomycetes</taxon>
        <taxon>Pleosporomycetidae</taxon>
        <taxon>Pleosporales</taxon>
        <taxon>Pleosporineae</taxon>
        <taxon>Pleosporaceae</taxon>
        <taxon>Curvularia</taxon>
    </lineage>
</organism>
<reference evidence="2" key="1">
    <citation type="submission" date="2021-12" db="EMBL/GenBank/DDBJ databases">
        <title>Curvularia clavata genome.</title>
        <authorList>
            <person name="Cao Y."/>
        </authorList>
    </citation>
    <scope>NUCLEOTIDE SEQUENCE</scope>
    <source>
        <strain evidence="2">Yc1106</strain>
    </source>
</reference>
<feature type="compositionally biased region" description="Basic and acidic residues" evidence="1">
    <location>
        <begin position="427"/>
        <end position="454"/>
    </location>
</feature>
<dbReference type="Proteomes" id="UP001056012">
    <property type="component" value="Chromosome 4"/>
</dbReference>
<evidence type="ECO:0000313" key="3">
    <source>
        <dbReference type="Proteomes" id="UP001056012"/>
    </source>
</evidence>
<feature type="region of interest" description="Disordered" evidence="1">
    <location>
        <begin position="427"/>
        <end position="455"/>
    </location>
</feature>
<evidence type="ECO:0000256" key="1">
    <source>
        <dbReference type="SAM" id="MobiDB-lite"/>
    </source>
</evidence>
<evidence type="ECO:0000313" key="2">
    <source>
        <dbReference type="EMBL" id="USP79354.1"/>
    </source>
</evidence>
<dbReference type="OrthoDB" id="4588818at2759"/>
<dbReference type="SUPFAM" id="SSF51197">
    <property type="entry name" value="Clavaminate synthase-like"/>
    <property type="match status" value="1"/>
</dbReference>